<reference evidence="2 3" key="1">
    <citation type="submission" date="2007-11" db="EMBL/GenBank/DDBJ databases">
        <authorList>
            <consortium name="The Salmonella enterica serovar Paratyphi B Genome Sequencing Project"/>
            <person name="McClelland M."/>
            <person name="Sanderson E.K."/>
            <person name="Porwollik S."/>
            <person name="Spieth J."/>
            <person name="Clifton W.S."/>
            <person name="Fulton R."/>
            <person name="Cordes M."/>
            <person name="Wollam A."/>
            <person name="Shah N."/>
            <person name="Pepin K."/>
            <person name="Bhonagiri V."/>
            <person name="Nash W."/>
            <person name="Johnson M."/>
            <person name="Thiruvilangam P."/>
            <person name="Wilson R."/>
        </authorList>
    </citation>
    <scope>NUCLEOTIDE SEQUENCE [LARGE SCALE GENOMIC DNA]</scope>
    <source>
        <strain evidence="3">ATCC BAA-1250 / SPB7</strain>
    </source>
</reference>
<evidence type="ECO:0000256" key="1">
    <source>
        <dbReference type="SAM" id="Phobius"/>
    </source>
</evidence>
<protein>
    <submittedName>
        <fullName evidence="2">Uncharacterized protein</fullName>
    </submittedName>
</protein>
<dbReference type="KEGG" id="spq:SPAB_05195"/>
<evidence type="ECO:0000313" key="3">
    <source>
        <dbReference type="Proteomes" id="UP000008556"/>
    </source>
</evidence>
<gene>
    <name evidence="2" type="ordered locus">SPAB_05195</name>
</gene>
<dbReference type="EMBL" id="CP000886">
    <property type="protein sequence ID" value="ABX70472.1"/>
    <property type="molecule type" value="Genomic_DNA"/>
</dbReference>
<proteinExistence type="predicted"/>
<keyword evidence="1" id="KW-0812">Transmembrane</keyword>
<organism evidence="2 3">
    <name type="scientific">Salmonella paratyphi B (strain ATCC BAA-1250 / SPB7)</name>
    <dbReference type="NCBI Taxonomy" id="1016998"/>
    <lineage>
        <taxon>Bacteria</taxon>
        <taxon>Pseudomonadati</taxon>
        <taxon>Pseudomonadota</taxon>
        <taxon>Gammaproteobacteria</taxon>
        <taxon>Enterobacterales</taxon>
        <taxon>Enterobacteriaceae</taxon>
        <taxon>Salmonella</taxon>
    </lineage>
</organism>
<name>A0A6C6Z8U2_SALPB</name>
<feature type="transmembrane region" description="Helical" evidence="1">
    <location>
        <begin position="18"/>
        <end position="35"/>
    </location>
</feature>
<evidence type="ECO:0000313" key="2">
    <source>
        <dbReference type="EMBL" id="ABX70472.1"/>
    </source>
</evidence>
<accession>A0A6C6Z8U2</accession>
<sequence length="36" mass="4411">MLYIATKLVFIWLLKFNYIQDVNVINLFIMLLIYVM</sequence>
<keyword evidence="1" id="KW-0472">Membrane</keyword>
<keyword evidence="1" id="KW-1133">Transmembrane helix</keyword>
<dbReference type="AlphaFoldDB" id="A0A6C6Z8U2"/>
<dbReference type="Proteomes" id="UP000008556">
    <property type="component" value="Chromosome"/>
</dbReference>